<feature type="compositionally biased region" description="Basic and acidic residues" evidence="1">
    <location>
        <begin position="495"/>
        <end position="521"/>
    </location>
</feature>
<dbReference type="InterPro" id="IPR032774">
    <property type="entry name" value="WG_beta_rep"/>
</dbReference>
<protein>
    <submittedName>
        <fullName evidence="3">Sel1 repeat-containing protein</fullName>
    </submittedName>
</protein>
<feature type="signal peptide" evidence="2">
    <location>
        <begin position="1"/>
        <end position="19"/>
    </location>
</feature>
<dbReference type="Pfam" id="PF14903">
    <property type="entry name" value="WG_beta_rep"/>
    <property type="match status" value="2"/>
</dbReference>
<feature type="chain" id="PRO_5015162787" evidence="2">
    <location>
        <begin position="20"/>
        <end position="521"/>
    </location>
</feature>
<evidence type="ECO:0000313" key="4">
    <source>
        <dbReference type="Proteomes" id="UP000240572"/>
    </source>
</evidence>
<name>A0A2P8D2V4_9BACT</name>
<evidence type="ECO:0000313" key="3">
    <source>
        <dbReference type="EMBL" id="PSK91562.1"/>
    </source>
</evidence>
<dbReference type="Pfam" id="PF08238">
    <property type="entry name" value="Sel1"/>
    <property type="match status" value="4"/>
</dbReference>
<dbReference type="RefSeq" id="WP_106523461.1">
    <property type="nucleotide sequence ID" value="NZ_PYGD01000005.1"/>
</dbReference>
<reference evidence="3 4" key="1">
    <citation type="submission" date="2018-03" db="EMBL/GenBank/DDBJ databases">
        <title>Genomic Encyclopedia of Type Strains, Phase III (KMG-III): the genomes of soil and plant-associated and newly described type strains.</title>
        <authorList>
            <person name="Whitman W."/>
        </authorList>
    </citation>
    <scope>NUCLEOTIDE SEQUENCE [LARGE SCALE GENOMIC DNA]</scope>
    <source>
        <strain evidence="3 4">CGMCC 1.12700</strain>
    </source>
</reference>
<dbReference type="SUPFAM" id="SSF69360">
    <property type="entry name" value="Cell wall binding repeat"/>
    <property type="match status" value="1"/>
</dbReference>
<sequence>MIKSILLLLGVVLSIPAHAQELEVAWNNDYSLVGYKDSKGVLVIPYKYKMASTFAEGLAPVKLNGKWGYIDKNDQQRIAFIYEDAEPFSEGLAAVKAGGKWGFINKQGKQIVAPAYDWVNGFKEGMAAVAPVQKAGWGYINKEGRMVIRVQYRIARDFSGGVALVADQKGYLHIDKNGKTQDGERSVNTRAIAATATPAQGVSGKATMPDNNPDAEIEAASEKMKYPASAPAAIKILRKYDAAGHMPKASYYLARGFAAGQVNPPKKEIDSALFYCQKATQQGYRPAMYFLGTLYQHATGDDIPMPTDRNRYAYLIDKKKARYWYNEAAQTGNMWAVQKVTLLDKAEAALELRDAYSNGYTAFDNGNYEEALRWWKLAAFEGHDADAYYGLAVLHHMGKIPGADYNKAIEYYQKSADLGKKEALAEKQKVLDYFAALEAARQRAATAKNATTTQTGESYEEWWEKTYGRGGSQNSRPMPNQNIPQATYRTGSQSESDRHQRAMDQIYRDTEKQMKRGFKYE</sequence>
<accession>A0A2P8D2V4</accession>
<keyword evidence="4" id="KW-1185">Reference proteome</keyword>
<feature type="region of interest" description="Disordered" evidence="1">
    <location>
        <begin position="467"/>
        <end position="521"/>
    </location>
</feature>
<evidence type="ECO:0000256" key="1">
    <source>
        <dbReference type="SAM" id="MobiDB-lite"/>
    </source>
</evidence>
<dbReference type="Proteomes" id="UP000240572">
    <property type="component" value="Unassembled WGS sequence"/>
</dbReference>
<dbReference type="EMBL" id="PYGD01000005">
    <property type="protein sequence ID" value="PSK91562.1"/>
    <property type="molecule type" value="Genomic_DNA"/>
</dbReference>
<dbReference type="PANTHER" id="PTHR37841:SF1">
    <property type="entry name" value="DUF3298 DOMAIN-CONTAINING PROTEIN"/>
    <property type="match status" value="1"/>
</dbReference>
<dbReference type="OrthoDB" id="5464673at2"/>
<organism evidence="3 4">
    <name type="scientific">Taibaiella chishuiensis</name>
    <dbReference type="NCBI Taxonomy" id="1434707"/>
    <lineage>
        <taxon>Bacteria</taxon>
        <taxon>Pseudomonadati</taxon>
        <taxon>Bacteroidota</taxon>
        <taxon>Chitinophagia</taxon>
        <taxon>Chitinophagales</taxon>
        <taxon>Chitinophagaceae</taxon>
        <taxon>Taibaiella</taxon>
    </lineage>
</organism>
<dbReference type="InterPro" id="IPR006597">
    <property type="entry name" value="Sel1-like"/>
</dbReference>
<feature type="compositionally biased region" description="Polar residues" evidence="1">
    <location>
        <begin position="472"/>
        <end position="494"/>
    </location>
</feature>
<comment type="caution">
    <text evidence="3">The sequence shown here is derived from an EMBL/GenBank/DDBJ whole genome shotgun (WGS) entry which is preliminary data.</text>
</comment>
<dbReference type="PANTHER" id="PTHR37841">
    <property type="entry name" value="GLR2918 PROTEIN"/>
    <property type="match status" value="1"/>
</dbReference>
<proteinExistence type="predicted"/>
<dbReference type="AlphaFoldDB" id="A0A2P8D2V4"/>
<dbReference type="InterPro" id="IPR011990">
    <property type="entry name" value="TPR-like_helical_dom_sf"/>
</dbReference>
<gene>
    <name evidence="3" type="ORF">B0I18_105145</name>
</gene>
<keyword evidence="2" id="KW-0732">Signal</keyword>
<evidence type="ECO:0000256" key="2">
    <source>
        <dbReference type="SAM" id="SignalP"/>
    </source>
</evidence>
<dbReference type="SUPFAM" id="SSF81901">
    <property type="entry name" value="HCP-like"/>
    <property type="match status" value="2"/>
</dbReference>
<dbReference type="Gene3D" id="1.25.40.10">
    <property type="entry name" value="Tetratricopeptide repeat domain"/>
    <property type="match status" value="1"/>
</dbReference>
<dbReference type="SMART" id="SM00671">
    <property type="entry name" value="SEL1"/>
    <property type="match status" value="4"/>
</dbReference>